<dbReference type="OrthoDB" id="3001771at2759"/>
<proteinExistence type="predicted"/>
<name>A0A0D2KYN7_HYPSF</name>
<evidence type="ECO:0000313" key="1">
    <source>
        <dbReference type="EMBL" id="KJA19602.1"/>
    </source>
</evidence>
<dbReference type="STRING" id="945553.A0A0D2KYN7"/>
<organism evidence="1 2">
    <name type="scientific">Hypholoma sublateritium (strain FD-334 SS-4)</name>
    <dbReference type="NCBI Taxonomy" id="945553"/>
    <lineage>
        <taxon>Eukaryota</taxon>
        <taxon>Fungi</taxon>
        <taxon>Dikarya</taxon>
        <taxon>Basidiomycota</taxon>
        <taxon>Agaricomycotina</taxon>
        <taxon>Agaricomycetes</taxon>
        <taxon>Agaricomycetidae</taxon>
        <taxon>Agaricales</taxon>
        <taxon>Agaricineae</taxon>
        <taxon>Strophariaceae</taxon>
        <taxon>Hypholoma</taxon>
    </lineage>
</organism>
<accession>A0A0D2KYN7</accession>
<evidence type="ECO:0000313" key="2">
    <source>
        <dbReference type="Proteomes" id="UP000054270"/>
    </source>
</evidence>
<reference evidence="2" key="1">
    <citation type="submission" date="2014-04" db="EMBL/GenBank/DDBJ databases">
        <title>Evolutionary Origins and Diversification of the Mycorrhizal Mutualists.</title>
        <authorList>
            <consortium name="DOE Joint Genome Institute"/>
            <consortium name="Mycorrhizal Genomics Consortium"/>
            <person name="Kohler A."/>
            <person name="Kuo A."/>
            <person name="Nagy L.G."/>
            <person name="Floudas D."/>
            <person name="Copeland A."/>
            <person name="Barry K.W."/>
            <person name="Cichocki N."/>
            <person name="Veneault-Fourrey C."/>
            <person name="LaButti K."/>
            <person name="Lindquist E.A."/>
            <person name="Lipzen A."/>
            <person name="Lundell T."/>
            <person name="Morin E."/>
            <person name="Murat C."/>
            <person name="Riley R."/>
            <person name="Ohm R."/>
            <person name="Sun H."/>
            <person name="Tunlid A."/>
            <person name="Henrissat B."/>
            <person name="Grigoriev I.V."/>
            <person name="Hibbett D.S."/>
            <person name="Martin F."/>
        </authorList>
    </citation>
    <scope>NUCLEOTIDE SEQUENCE [LARGE SCALE GENOMIC DNA]</scope>
    <source>
        <strain evidence="2">FD-334 SS-4</strain>
    </source>
</reference>
<protein>
    <recommendedName>
        <fullName evidence="3">F-box domain-containing protein</fullName>
    </recommendedName>
</protein>
<gene>
    <name evidence="1" type="ORF">HYPSUDRAFT_69166</name>
</gene>
<sequence length="528" mass="60106">MAQIQDIPVEILRLIFKNIYLTSRALRYPERYESDTDSDLEENDDDKFQRRLNRSFKRGLRTFPPEIIWTDESMHSPAKFPFNVANTCKLWRDVVLSLPENWVDIRFDLAHDPASLLDAFAASRNILFSVLVFTTANDRTERGQTLEKERTHSIVQHLLPHMKRCTSVVFNLIFASSLPSPVPFLVCNPPELTELTLDYQVYNLPSYYKGTNIHPKPTPSPPTKLTKMSMNGSAFMDIIHLGNKWLRALKTGMEQAKNQGMKLYLRDFQLPISDDDIIFVHFIHLLHFFDPSYELHLEKISMAYHPHIGAGSVAQYDLSETSWSLLTFKNVSKDFIAEFFQSSAIGMVEEQIHFISCSIPRISGGISVFNLTLTDVPASTPSFSEDDDSLYNLVPSWNGGSLSLISCPTFNDKFVHWLAGEGEDGLCEARGIGFLEIQDCQSVSTAAIRRLVAAVNDPVMLKKLRLSHNPGIKHLTVSGQGPLLNEEDLSWFKRYNGRTTIIWEVQTKDSFKTRLLEFKGKWGNFNDG</sequence>
<evidence type="ECO:0008006" key="3">
    <source>
        <dbReference type="Google" id="ProtNLM"/>
    </source>
</evidence>
<dbReference type="AlphaFoldDB" id="A0A0D2KYN7"/>
<keyword evidence="2" id="KW-1185">Reference proteome</keyword>
<dbReference type="EMBL" id="KN817576">
    <property type="protein sequence ID" value="KJA19602.1"/>
    <property type="molecule type" value="Genomic_DNA"/>
</dbReference>
<dbReference type="Proteomes" id="UP000054270">
    <property type="component" value="Unassembled WGS sequence"/>
</dbReference>
<dbReference type="OMA" id="ERCESIC"/>